<dbReference type="EMBL" id="CP012508">
    <property type="protein sequence ID" value="ALB22698.1"/>
    <property type="molecule type" value="Genomic_DNA"/>
</dbReference>
<accession>A0AAC8ZNY7</accession>
<sequence>MTVKMYKKINKMTNEKNKIYCITNLQGIVTFVSRSFLNFYNVEQHHVIGKRANQCVTFPLGCAQAIKDIIDIAREKVTKARREGITISKEGFFVGALHKYPQINDGKIIGIVHETDFSLEQLIHNKCLDVIEKAPYKGQTLNKTDIKLLMVLAHFNTIKASDIAKVFKVKTNTVYIYKNNLINKIKVANNSEHYCYLEVIKHILLHGLYSDGHQYICLPYHELSLFSNTPLKLLKKFTLGLSFPKQKVPEAN</sequence>
<protein>
    <submittedName>
        <fullName evidence="1">PAS fold family protein</fullName>
    </submittedName>
</protein>
<dbReference type="Proteomes" id="UP000029558">
    <property type="component" value="Chromosome"/>
</dbReference>
<evidence type="ECO:0000313" key="2">
    <source>
        <dbReference type="Proteomes" id="UP000029558"/>
    </source>
</evidence>
<name>A0AAC8ZNY7_PISSA</name>
<dbReference type="AlphaFoldDB" id="A0AAC8ZNY7"/>
<reference evidence="1 2" key="1">
    <citation type="journal article" date="2014" name="Genome Announc.">
        <title>Comparative Genome Analysis of Two Isolates of the Fish Pathogen Piscirickettsia salmonis from Different Hosts Reveals Major Differences in Virulence-Associated Secretion Systems.</title>
        <authorList>
            <person name="Bohle H."/>
            <person name="Henriquez P."/>
            <person name="Grothusen H."/>
            <person name="Navas E."/>
            <person name="Sandoval A."/>
            <person name="Bustamante F."/>
            <person name="Bustos P."/>
            <person name="Mancilla M."/>
        </authorList>
    </citation>
    <scope>NUCLEOTIDE SEQUENCE [LARGE SCALE GENOMIC DNA]</scope>
    <source>
        <strain evidence="2">B1-32597</strain>
    </source>
</reference>
<organism evidence="1 2">
    <name type="scientific">Piscirickettsia salmonis</name>
    <dbReference type="NCBI Taxonomy" id="1238"/>
    <lineage>
        <taxon>Bacteria</taxon>
        <taxon>Pseudomonadati</taxon>
        <taxon>Pseudomonadota</taxon>
        <taxon>Gammaproteobacteria</taxon>
        <taxon>Thiotrichales</taxon>
        <taxon>Piscirickettsiaceae</taxon>
        <taxon>Piscirickettsia</taxon>
    </lineage>
</organism>
<evidence type="ECO:0000313" key="1">
    <source>
        <dbReference type="EMBL" id="ALB22698.1"/>
    </source>
</evidence>
<gene>
    <name evidence="1" type="ORF">KU39_1516</name>
</gene>
<dbReference type="RefSeq" id="WP_230392363.1">
    <property type="nucleotide sequence ID" value="NZ_CP012508.1"/>
</dbReference>
<proteinExistence type="predicted"/>